<evidence type="ECO:0000313" key="2">
    <source>
        <dbReference type="EMBL" id="CAI0390434.1"/>
    </source>
</evidence>
<proteinExistence type="predicted"/>
<feature type="compositionally biased region" description="Polar residues" evidence="1">
    <location>
        <begin position="550"/>
        <end position="570"/>
    </location>
</feature>
<dbReference type="PANTHER" id="PTHR15439">
    <property type="entry name" value="RETINOBLASTOMA-BINDING PROTEIN 6"/>
    <property type="match status" value="1"/>
</dbReference>
<gene>
    <name evidence="2" type="ORF">LITE_LOCUS6729</name>
</gene>
<feature type="compositionally biased region" description="Basic and acidic residues" evidence="1">
    <location>
        <begin position="693"/>
        <end position="723"/>
    </location>
</feature>
<dbReference type="EMBL" id="CAMGYJ010000003">
    <property type="protein sequence ID" value="CAI0390434.1"/>
    <property type="molecule type" value="Genomic_DNA"/>
</dbReference>
<feature type="compositionally biased region" description="Pro residues" evidence="1">
    <location>
        <begin position="8"/>
        <end position="22"/>
    </location>
</feature>
<name>A0AAV0HYR4_9ROSI</name>
<dbReference type="GO" id="GO:0006397">
    <property type="term" value="P:mRNA processing"/>
    <property type="evidence" value="ECO:0007669"/>
    <property type="project" value="InterPro"/>
</dbReference>
<dbReference type="GO" id="GO:0061630">
    <property type="term" value="F:ubiquitin protein ligase activity"/>
    <property type="evidence" value="ECO:0007669"/>
    <property type="project" value="InterPro"/>
</dbReference>
<feature type="compositionally biased region" description="Basic residues" evidence="1">
    <location>
        <begin position="769"/>
        <end position="789"/>
    </location>
</feature>
<organism evidence="2 3">
    <name type="scientific">Linum tenue</name>
    <dbReference type="NCBI Taxonomy" id="586396"/>
    <lineage>
        <taxon>Eukaryota</taxon>
        <taxon>Viridiplantae</taxon>
        <taxon>Streptophyta</taxon>
        <taxon>Embryophyta</taxon>
        <taxon>Tracheophyta</taxon>
        <taxon>Spermatophyta</taxon>
        <taxon>Magnoliopsida</taxon>
        <taxon>eudicotyledons</taxon>
        <taxon>Gunneridae</taxon>
        <taxon>Pentapetalae</taxon>
        <taxon>rosids</taxon>
        <taxon>fabids</taxon>
        <taxon>Malpighiales</taxon>
        <taxon>Linaceae</taxon>
        <taxon>Linum</taxon>
    </lineage>
</organism>
<feature type="compositionally biased region" description="Basic and acidic residues" evidence="1">
    <location>
        <begin position="637"/>
        <end position="648"/>
    </location>
</feature>
<comment type="caution">
    <text evidence="2">The sequence shown here is derived from an EMBL/GenBank/DDBJ whole genome shotgun (WGS) entry which is preliminary data.</text>
</comment>
<feature type="compositionally biased region" description="Acidic residues" evidence="1">
    <location>
        <begin position="477"/>
        <end position="488"/>
    </location>
</feature>
<dbReference type="AlphaFoldDB" id="A0AAV0HYR4"/>
<reference evidence="2" key="1">
    <citation type="submission" date="2022-08" db="EMBL/GenBank/DDBJ databases">
        <authorList>
            <person name="Gutierrez-Valencia J."/>
        </authorList>
    </citation>
    <scope>NUCLEOTIDE SEQUENCE</scope>
</reference>
<feature type="compositionally biased region" description="Polar residues" evidence="1">
    <location>
        <begin position="597"/>
        <end position="615"/>
    </location>
</feature>
<protein>
    <submittedName>
        <fullName evidence="2">Uncharacterized protein</fullName>
    </submittedName>
</protein>
<dbReference type="GO" id="GO:0016567">
    <property type="term" value="P:protein ubiquitination"/>
    <property type="evidence" value="ECO:0007669"/>
    <property type="project" value="InterPro"/>
</dbReference>
<keyword evidence="3" id="KW-1185">Reference proteome</keyword>
<feature type="compositionally biased region" description="Pro residues" evidence="1">
    <location>
        <begin position="100"/>
        <end position="109"/>
    </location>
</feature>
<dbReference type="GO" id="GO:0005634">
    <property type="term" value="C:nucleus"/>
    <property type="evidence" value="ECO:0007669"/>
    <property type="project" value="TreeGrafter"/>
</dbReference>
<feature type="compositionally biased region" description="Pro residues" evidence="1">
    <location>
        <begin position="58"/>
        <end position="92"/>
    </location>
</feature>
<feature type="compositionally biased region" description="Basic residues" evidence="1">
    <location>
        <begin position="809"/>
        <end position="820"/>
    </location>
</feature>
<dbReference type="PRINTS" id="PR01217">
    <property type="entry name" value="PRICHEXTENSN"/>
</dbReference>
<feature type="region of interest" description="Disordered" evidence="1">
    <location>
        <begin position="461"/>
        <end position="490"/>
    </location>
</feature>
<feature type="region of interest" description="Disordered" evidence="1">
    <location>
        <begin position="230"/>
        <end position="252"/>
    </location>
</feature>
<feature type="region of interest" description="Disordered" evidence="1">
    <location>
        <begin position="1"/>
        <end position="117"/>
    </location>
</feature>
<feature type="compositionally biased region" description="Basic and acidic residues" evidence="1">
    <location>
        <begin position="461"/>
        <end position="476"/>
    </location>
</feature>
<evidence type="ECO:0000313" key="3">
    <source>
        <dbReference type="Proteomes" id="UP001154282"/>
    </source>
</evidence>
<evidence type="ECO:0000256" key="1">
    <source>
        <dbReference type="SAM" id="MobiDB-lite"/>
    </source>
</evidence>
<dbReference type="GO" id="GO:0006511">
    <property type="term" value="P:ubiquitin-dependent protein catabolic process"/>
    <property type="evidence" value="ECO:0007669"/>
    <property type="project" value="TreeGrafter"/>
</dbReference>
<accession>A0AAV0HYR4</accession>
<dbReference type="InterPro" id="IPR033489">
    <property type="entry name" value="RBBP6"/>
</dbReference>
<feature type="compositionally biased region" description="Polar residues" evidence="1">
    <location>
        <begin position="230"/>
        <end position="251"/>
    </location>
</feature>
<dbReference type="PANTHER" id="PTHR15439:SF0">
    <property type="entry name" value="CELL DIVISION CYCLE AND APOPTOSIS REGULATOR PROTEIN 1-RELATED"/>
    <property type="match status" value="1"/>
</dbReference>
<feature type="compositionally biased region" description="Basic and acidic residues" evidence="1">
    <location>
        <begin position="668"/>
        <end position="687"/>
    </location>
</feature>
<feature type="region of interest" description="Disordered" evidence="1">
    <location>
        <begin position="546"/>
        <end position="826"/>
    </location>
</feature>
<dbReference type="Proteomes" id="UP001154282">
    <property type="component" value="Unassembled WGS sequence"/>
</dbReference>
<feature type="region of interest" description="Disordered" evidence="1">
    <location>
        <begin position="868"/>
        <end position="911"/>
    </location>
</feature>
<sequence>MDAYQQHRPPPAYMRPPLPPSTADPNHFNHHHHQPPPPPPPVHPQQQAPWYSNQFQFHPPPHSASPPPQQWAPPPPPPSYPPSSYPAPPHHYPSPQNQQFPPPPPPQQNPYPQQEWGKSGWVHHQAGFEYQAHNNTEDWAARAREWAAKKVEEDQHPQSQFNLVGRIGEQGRYQDQYPQNHYQEVQQQVFPAPQGYQQFPVPVPPYYQPSPGYSVDGQLPYAVPGAISTGAPTTSPSVHEQEVPSSYSSFPGTEETVDAKEIVHAPLPVSSAQEPHHHMQPSPVEPPFAYGNQGAGPITNLSDQPLEFAPGFGRNHDSHVQSSYVGAVDSWTHSAASSSVYHSVVPPGSQYDPSVAMPSASGHAAPPFGSFTGSSFQSTLPSNGAPFGLGVGGVLHPSSGYAGDGYGVHNISDRPKKASVPNWLKEEIIKTASVITRSSVENPKEGSLAIVDEEFDESFRKGDLGDNKSIDSSRSTEEEDDDESQDEAEAARTAAVNLEIKRILTEVLSKVTDELFDEIATKVLDEDNQAVEGNLTMSTHKASADVVVPSTVNDPKTEGGENSSASSPTGNVLGLANYSSDEDDDDEIRGADIGKLQNGSHISGQKATPQENISISDFIGEGGQTNQDNKRSLSSKDLIKKVDDNNRRQDKRHSRTERSESQSGSKMKTKDRGDVIGERGNEPESRRKSSQSDAKDDSSRKRERAKEKKEDRGRHKSENESSRSKRRRSSSVSSKGRHSKDDGSSDEEGSDDSKRRQRSRRQLSPSPVRSKRRQVSRSPHSKHSQRRHSPYSSSLETTRYVALISSEKLKHHRRHHHHGRTTRERPELCDNEDTISCANITWDEQDISEENVCQARDFYASKDRWSRCSERKTKNVRSRKRQPFVPPLPRSRSFKGSSWEPSLTSVQELSP</sequence>
<feature type="compositionally biased region" description="Polar residues" evidence="1">
    <location>
        <begin position="894"/>
        <end position="911"/>
    </location>
</feature>